<dbReference type="RefSeq" id="XP_064728492.1">
    <property type="nucleotide sequence ID" value="XM_064876228.1"/>
</dbReference>
<reference evidence="3 4" key="1">
    <citation type="journal article" date="2023" name="Res Sq">
        <title>Genomic and morphological characterization of Knufia obscura isolated from the Mars 2020 spacecraft assembly facility.</title>
        <authorList>
            <person name="Chander A.M."/>
            <person name="Teixeira M.M."/>
            <person name="Singh N.K."/>
            <person name="Williams M.P."/>
            <person name="Parker C.W."/>
            <person name="Leo P."/>
            <person name="Stajich J.E."/>
            <person name="Torok T."/>
            <person name="Tighe S."/>
            <person name="Mason C.E."/>
            <person name="Venkateswaran K."/>
        </authorList>
    </citation>
    <scope>NUCLEOTIDE SEQUENCE [LARGE SCALE GENOMIC DNA]</scope>
    <source>
        <strain evidence="3 4">CCFEE 5817</strain>
    </source>
</reference>
<feature type="domain" description="NADP-dependent oxidoreductase" evidence="2">
    <location>
        <begin position="33"/>
        <end position="326"/>
    </location>
</feature>
<protein>
    <recommendedName>
        <fullName evidence="2">NADP-dependent oxidoreductase domain-containing protein</fullName>
    </recommendedName>
</protein>
<evidence type="ECO:0000256" key="1">
    <source>
        <dbReference type="ARBA" id="ARBA00023002"/>
    </source>
</evidence>
<accession>A0ABR0RJD2</accession>
<keyword evidence="1" id="KW-0560">Oxidoreductase</keyword>
<organism evidence="3 4">
    <name type="scientific">Knufia obscura</name>
    <dbReference type="NCBI Taxonomy" id="1635080"/>
    <lineage>
        <taxon>Eukaryota</taxon>
        <taxon>Fungi</taxon>
        <taxon>Dikarya</taxon>
        <taxon>Ascomycota</taxon>
        <taxon>Pezizomycotina</taxon>
        <taxon>Eurotiomycetes</taxon>
        <taxon>Chaetothyriomycetidae</taxon>
        <taxon>Chaetothyriales</taxon>
        <taxon>Trichomeriaceae</taxon>
        <taxon>Knufia</taxon>
    </lineage>
</organism>
<keyword evidence="4" id="KW-1185">Reference proteome</keyword>
<evidence type="ECO:0000313" key="3">
    <source>
        <dbReference type="EMBL" id="KAK5940402.1"/>
    </source>
</evidence>
<name>A0ABR0RJD2_9EURO</name>
<evidence type="ECO:0000259" key="2">
    <source>
        <dbReference type="Pfam" id="PF00248"/>
    </source>
</evidence>
<dbReference type="InterPro" id="IPR036812">
    <property type="entry name" value="NAD(P)_OxRdtase_dom_sf"/>
</dbReference>
<dbReference type="GeneID" id="90001271"/>
<dbReference type="EMBL" id="JAVHJV010000009">
    <property type="protein sequence ID" value="KAK5940402.1"/>
    <property type="molecule type" value="Genomic_DNA"/>
</dbReference>
<dbReference type="PANTHER" id="PTHR43625:SF40">
    <property type="entry name" value="ALDO-KETO REDUCTASE YAKC [NADP(+)]"/>
    <property type="match status" value="1"/>
</dbReference>
<comment type="caution">
    <text evidence="3">The sequence shown here is derived from an EMBL/GenBank/DDBJ whole genome shotgun (WGS) entry which is preliminary data.</text>
</comment>
<gene>
    <name evidence="3" type="ORF">PMZ80_007822</name>
</gene>
<proteinExistence type="predicted"/>
<sequence length="361" mass="40458">MDMSQAKEQKAMKGNKDLLTKKFGKHGPEVPGLGFGCMGLSGAFAKQKPDDERYAVLDHAYQSGVYLWDTADAYADSEDLLGRWFQRNPGARQNVFLCTKFGNTRDPKTGMPAVRNDVEYMHQQLTKSLARLQTDQIDLYYAHRVDKAQPIEITVSAMKELRDSGKVKYLGLSEVSADTLRRACKVAYIDAVQMEMSPFCMEVEQRGLMSACRQLGVAIVAYAPLGKGFLTGSIRSLSDLEEGDRRRIFPRFSEENFHKNLELVDKLNAIADRKGCTNGQLILAWLMKNPLVFPIPGTTQIRNLDENIGAFQVEITEQDDQEIRDAISSVEVAGGRYPEMFGNDLFADTVPLEEYDGSQKI</sequence>
<dbReference type="InterPro" id="IPR050791">
    <property type="entry name" value="Aldo-Keto_reductase"/>
</dbReference>
<dbReference type="Proteomes" id="UP001334248">
    <property type="component" value="Unassembled WGS sequence"/>
</dbReference>
<dbReference type="Gene3D" id="3.20.20.100">
    <property type="entry name" value="NADP-dependent oxidoreductase domain"/>
    <property type="match status" value="1"/>
</dbReference>
<dbReference type="Pfam" id="PF00248">
    <property type="entry name" value="Aldo_ket_red"/>
    <property type="match status" value="1"/>
</dbReference>
<dbReference type="SUPFAM" id="SSF51430">
    <property type="entry name" value="NAD(P)-linked oxidoreductase"/>
    <property type="match status" value="1"/>
</dbReference>
<dbReference type="InterPro" id="IPR023210">
    <property type="entry name" value="NADP_OxRdtase_dom"/>
</dbReference>
<evidence type="ECO:0000313" key="4">
    <source>
        <dbReference type="Proteomes" id="UP001334248"/>
    </source>
</evidence>
<dbReference type="PANTHER" id="PTHR43625">
    <property type="entry name" value="AFLATOXIN B1 ALDEHYDE REDUCTASE"/>
    <property type="match status" value="1"/>
</dbReference>